<name>A0A855N3G4_CAMHY</name>
<evidence type="ECO:0000313" key="3">
    <source>
        <dbReference type="Proteomes" id="UP000052245"/>
    </source>
</evidence>
<organism evidence="2 4">
    <name type="scientific">Campylobacter hyointestinalis subsp. hyointestinalis</name>
    <dbReference type="NCBI Taxonomy" id="91352"/>
    <lineage>
        <taxon>Bacteria</taxon>
        <taxon>Pseudomonadati</taxon>
        <taxon>Campylobacterota</taxon>
        <taxon>Epsilonproteobacteria</taxon>
        <taxon>Campylobacterales</taxon>
        <taxon>Campylobacteraceae</taxon>
        <taxon>Campylobacter</taxon>
    </lineage>
</organism>
<gene>
    <name evidence="2" type="ORF">CDQ78_09155</name>
    <name evidence="1" type="ORF">ERS739223_00517</name>
</gene>
<proteinExistence type="predicted"/>
<reference evidence="2 4" key="2">
    <citation type="submission" date="2017-06" db="EMBL/GenBank/DDBJ databases">
        <title>Updating the genomic taxonomy and epidemiology of Campylobacter hyointestinalis; discovery in New Zealand farmed ruminants.</title>
        <authorList>
            <person name="Wilkinson D.A."/>
            <person name="Fayaz A."/>
            <person name="Biggs P.J."/>
            <person name="Midwinter A.C."/>
        </authorList>
    </citation>
    <scope>NUCLEOTIDE SEQUENCE [LARGE SCALE GENOMIC DNA]</scope>
    <source>
        <strain evidence="2 4">S1614a</strain>
    </source>
</reference>
<evidence type="ECO:0000313" key="4">
    <source>
        <dbReference type="Proteomes" id="UP000239685"/>
    </source>
</evidence>
<dbReference type="Proteomes" id="UP000239685">
    <property type="component" value="Unassembled WGS sequence"/>
</dbReference>
<dbReference type="EMBL" id="FAVC01000001">
    <property type="protein sequence ID" value="CUU75148.1"/>
    <property type="molecule type" value="Genomic_DNA"/>
</dbReference>
<dbReference type="EMBL" id="NIQP01000014">
    <property type="protein sequence ID" value="PPB70031.1"/>
    <property type="molecule type" value="Genomic_DNA"/>
</dbReference>
<sequence length="92" mass="10803">MKFEELEFSGLPDNFLCQKVCEIYKITNKELSDKLGIEIEVLNSLQDNDVRLPKSAKVALELMHIIDIWYNTDLIFKERVVKDETKQEIKTI</sequence>
<dbReference type="AlphaFoldDB" id="A0A855N3G4"/>
<comment type="caution">
    <text evidence="2">The sequence shown here is derived from an EMBL/GenBank/DDBJ whole genome shotgun (WGS) entry which is preliminary data.</text>
</comment>
<evidence type="ECO:0000313" key="2">
    <source>
        <dbReference type="EMBL" id="PPB70031.1"/>
    </source>
</evidence>
<dbReference type="Proteomes" id="UP000052245">
    <property type="component" value="Unassembled WGS sequence"/>
</dbReference>
<reference evidence="1 3" key="1">
    <citation type="submission" date="2015-11" db="EMBL/GenBank/DDBJ databases">
        <authorList>
            <consortium name="Pathogen Informatics"/>
        </authorList>
    </citation>
    <scope>NUCLEOTIDE SEQUENCE [LARGE SCALE GENOMIC DNA]</scope>
    <source>
        <strain evidence="1 3">007A-0283</strain>
    </source>
</reference>
<evidence type="ECO:0000313" key="1">
    <source>
        <dbReference type="EMBL" id="CUU75148.1"/>
    </source>
</evidence>
<dbReference type="RefSeq" id="WP_024305491.1">
    <property type="nucleotide sequence ID" value="NZ_FAVC01000001.1"/>
</dbReference>
<accession>A0A855N3G4</accession>
<protein>
    <submittedName>
        <fullName evidence="2">Uncharacterized protein</fullName>
    </submittedName>
</protein>